<dbReference type="Proteomes" id="UP000019253">
    <property type="component" value="Unassembled WGS sequence"/>
</dbReference>
<feature type="coiled-coil region" evidence="2">
    <location>
        <begin position="25"/>
        <end position="115"/>
    </location>
</feature>
<protein>
    <submittedName>
        <fullName evidence="5">Peptidase M23/M37 family protein</fullName>
    </submittedName>
</protein>
<keyword evidence="1 3" id="KW-0732">Signal</keyword>
<evidence type="ECO:0000313" key="6">
    <source>
        <dbReference type="Proteomes" id="UP000019253"/>
    </source>
</evidence>
<evidence type="ECO:0000256" key="1">
    <source>
        <dbReference type="ARBA" id="ARBA00022729"/>
    </source>
</evidence>
<evidence type="ECO:0000256" key="2">
    <source>
        <dbReference type="SAM" id="Coils"/>
    </source>
</evidence>
<dbReference type="Gene3D" id="6.10.250.3150">
    <property type="match status" value="1"/>
</dbReference>
<comment type="caution">
    <text evidence="5">The sequence shown here is derived from an EMBL/GenBank/DDBJ whole genome shotgun (WGS) entry which is preliminary data.</text>
</comment>
<evidence type="ECO:0000313" key="5">
    <source>
        <dbReference type="EMBL" id="EUJ24185.1"/>
    </source>
</evidence>
<reference evidence="5 6" key="1">
    <citation type="journal article" date="2014" name="Int. J. Syst. Evol. Microbiol.">
        <title>Listeria floridensis sp. nov., Listeria aquatica sp. nov., Listeria cornellensis sp. nov., Listeria riparia sp. nov. and Listeria grandensis sp. nov., from agricultural and natural environments.</title>
        <authorList>
            <person name="den Bakker H.C."/>
            <person name="Warchocki S."/>
            <person name="Wright E.M."/>
            <person name="Allred A.F."/>
            <person name="Ahlstrom C."/>
            <person name="Manuel C.S."/>
            <person name="Stasiewicz M.J."/>
            <person name="Burrell A."/>
            <person name="Roof S."/>
            <person name="Strawn L."/>
            <person name="Fortes E.D."/>
            <person name="Nightingale K.K."/>
            <person name="Kephart D."/>
            <person name="Wiedmann M."/>
        </authorList>
    </citation>
    <scope>NUCLEOTIDE SEQUENCE [LARGE SCALE GENOMIC DNA]</scope>
    <source>
        <strain evidence="6">FSL F6-971</strain>
    </source>
</reference>
<dbReference type="Pfam" id="PF24568">
    <property type="entry name" value="CC_PcsB"/>
    <property type="match status" value="1"/>
</dbReference>
<keyword evidence="6" id="KW-1185">Reference proteome</keyword>
<organism evidence="5 6">
    <name type="scientific">Listeria grandensis FSL F6-0971</name>
    <dbReference type="NCBI Taxonomy" id="1265819"/>
    <lineage>
        <taxon>Bacteria</taxon>
        <taxon>Bacillati</taxon>
        <taxon>Bacillota</taxon>
        <taxon>Bacilli</taxon>
        <taxon>Bacillales</taxon>
        <taxon>Listeriaceae</taxon>
        <taxon>Listeria</taxon>
    </lineage>
</organism>
<evidence type="ECO:0000259" key="4">
    <source>
        <dbReference type="Pfam" id="PF24568"/>
    </source>
</evidence>
<dbReference type="InterPro" id="IPR057309">
    <property type="entry name" value="PcsB_CC"/>
</dbReference>
<dbReference type="RefSeq" id="WP_241433284.1">
    <property type="nucleotide sequence ID" value="NZ_AODD01000005.1"/>
</dbReference>
<sequence length="191" mass="21433">MTYKKILRNGIAMTVAVGLFSGVPINAMAADLNELQKQQQDIQNQRSAIDSHIDEKDHEVSVLERKQQTTAAELESLVKSITETNKKLQKQQQEVATTNAEVSKLKNEISVLQKSIQERLDLLKDRARAIQVNGNGQAYMNVILASDNFSDFIDRATMVSTLVNADKDIMTDQKKDEDALSSKQNQEQKQN</sequence>
<dbReference type="AlphaFoldDB" id="W7BHA8"/>
<keyword evidence="2" id="KW-0175">Coiled coil</keyword>
<feature type="signal peptide" evidence="3">
    <location>
        <begin position="1"/>
        <end position="29"/>
    </location>
</feature>
<gene>
    <name evidence="5" type="ORF">PGRAN_05676</name>
</gene>
<feature type="domain" description="Peptidoglycan hydrolase PcsB coiled-coil" evidence="4">
    <location>
        <begin position="109"/>
        <end position="183"/>
    </location>
</feature>
<dbReference type="STRING" id="1265819.PGRAN_05676"/>
<dbReference type="PATRIC" id="fig|1265819.5.peg.1132"/>
<evidence type="ECO:0000256" key="3">
    <source>
        <dbReference type="SAM" id="SignalP"/>
    </source>
</evidence>
<name>W7BHA8_9LIST</name>
<accession>W7BHA8</accession>
<feature type="chain" id="PRO_5004888899" evidence="3">
    <location>
        <begin position="30"/>
        <end position="191"/>
    </location>
</feature>
<dbReference type="EMBL" id="AODD01000005">
    <property type="protein sequence ID" value="EUJ24185.1"/>
    <property type="molecule type" value="Genomic_DNA"/>
</dbReference>
<proteinExistence type="predicted"/>